<dbReference type="FunFam" id="3.30.390.30:FF:000001">
    <property type="entry name" value="Dihydrolipoyl dehydrogenase"/>
    <property type="match status" value="1"/>
</dbReference>
<evidence type="ECO:0000256" key="4">
    <source>
        <dbReference type="ARBA" id="ARBA00022630"/>
    </source>
</evidence>
<dbReference type="GO" id="GO:0006103">
    <property type="term" value="P:2-oxoglutarate metabolic process"/>
    <property type="evidence" value="ECO:0007669"/>
    <property type="project" value="TreeGrafter"/>
</dbReference>
<evidence type="ECO:0000256" key="1">
    <source>
        <dbReference type="ARBA" id="ARBA00001974"/>
    </source>
</evidence>
<dbReference type="Gene3D" id="3.50.50.60">
    <property type="entry name" value="FAD/NAD(P)-binding domain"/>
    <property type="match status" value="1"/>
</dbReference>
<sequence>LECDTLLVSVGRRPYTEGLGLSNVQIDTDNKGRIPVNERFQTKIPSIFAIGDVIEGPMLAHKAEDEGILCVEGIAGGPVHIDYNCIPSVVYTHPEVAWVGKAEEQLKQEGVAYKIGKFPFVANSRAKTNNDQEGFVKVLADKQTDRMLGVHIIGPNAGEMIAEATLAMEYGASAEDVARVCHPHPTLSEAFREANLAAYCGKAINSV</sequence>
<evidence type="ECO:0000259" key="11">
    <source>
        <dbReference type="Pfam" id="PF07992"/>
    </source>
</evidence>
<reference evidence="12" key="1">
    <citation type="submission" date="2007-07" db="EMBL/GenBank/DDBJ databases">
        <title>PCAP assembly of the Caenorhabditis remanei genome.</title>
        <authorList>
            <consortium name="The Caenorhabditis remanei Sequencing Consortium"/>
            <person name="Wilson R.K."/>
        </authorList>
    </citation>
    <scope>NUCLEOTIDE SEQUENCE [LARGE SCALE GENOMIC DNA]</scope>
    <source>
        <strain evidence="12">PB4641</strain>
    </source>
</reference>
<dbReference type="GO" id="GO:0045252">
    <property type="term" value="C:oxoglutarate dehydrogenase complex"/>
    <property type="evidence" value="ECO:0007669"/>
    <property type="project" value="TreeGrafter"/>
</dbReference>
<dbReference type="Proteomes" id="UP000008281">
    <property type="component" value="Unassembled WGS sequence"/>
</dbReference>
<dbReference type="Pfam" id="PF07992">
    <property type="entry name" value="Pyr_redox_2"/>
    <property type="match status" value="1"/>
</dbReference>
<evidence type="ECO:0000256" key="6">
    <source>
        <dbReference type="ARBA" id="ARBA00023002"/>
    </source>
</evidence>
<evidence type="ECO:0000259" key="10">
    <source>
        <dbReference type="Pfam" id="PF02852"/>
    </source>
</evidence>
<dbReference type="HOGENOM" id="CLU_016755_0_1_1"/>
<proteinExistence type="inferred from homology"/>
<evidence type="ECO:0000313" key="12">
    <source>
        <dbReference type="EMBL" id="EFO98069.1"/>
    </source>
</evidence>
<dbReference type="InterPro" id="IPR023753">
    <property type="entry name" value="FAD/NAD-binding_dom"/>
</dbReference>
<organism evidence="13">
    <name type="scientific">Caenorhabditis remanei</name>
    <name type="common">Caenorhabditis vulgaris</name>
    <dbReference type="NCBI Taxonomy" id="31234"/>
    <lineage>
        <taxon>Eukaryota</taxon>
        <taxon>Metazoa</taxon>
        <taxon>Ecdysozoa</taxon>
        <taxon>Nematoda</taxon>
        <taxon>Chromadorea</taxon>
        <taxon>Rhabditida</taxon>
        <taxon>Rhabditina</taxon>
        <taxon>Rhabditomorpha</taxon>
        <taxon>Rhabditoidea</taxon>
        <taxon>Rhabditidae</taxon>
        <taxon>Peloderinae</taxon>
        <taxon>Caenorhabditis</taxon>
    </lineage>
</organism>
<dbReference type="EMBL" id="DS270936">
    <property type="protein sequence ID" value="EFO98069.1"/>
    <property type="molecule type" value="Genomic_DNA"/>
</dbReference>
<evidence type="ECO:0000256" key="9">
    <source>
        <dbReference type="ARBA" id="ARBA00049187"/>
    </source>
</evidence>
<name>E3NVE7_CAERE</name>
<dbReference type="PANTHER" id="PTHR22912">
    <property type="entry name" value="DISULFIDE OXIDOREDUCTASE"/>
    <property type="match status" value="1"/>
</dbReference>
<comment type="catalytic activity">
    <reaction evidence="9">
        <text>N(6)-[(R)-dihydrolipoyl]-L-lysyl-[protein] + NAD(+) = N(6)-[(R)-lipoyl]-L-lysyl-[protein] + NADH + H(+)</text>
        <dbReference type="Rhea" id="RHEA:15045"/>
        <dbReference type="Rhea" id="RHEA-COMP:10474"/>
        <dbReference type="Rhea" id="RHEA-COMP:10475"/>
        <dbReference type="ChEBI" id="CHEBI:15378"/>
        <dbReference type="ChEBI" id="CHEBI:57540"/>
        <dbReference type="ChEBI" id="CHEBI:57945"/>
        <dbReference type="ChEBI" id="CHEBI:83099"/>
        <dbReference type="ChEBI" id="CHEBI:83100"/>
        <dbReference type="EC" id="1.8.1.4"/>
    </reaction>
</comment>
<keyword evidence="5" id="KW-0274">FAD</keyword>
<dbReference type="Gene3D" id="3.30.390.30">
    <property type="match status" value="1"/>
</dbReference>
<evidence type="ECO:0000256" key="7">
    <source>
        <dbReference type="ARBA" id="ARBA00023027"/>
    </source>
</evidence>
<keyword evidence="13" id="KW-1185">Reference proteome</keyword>
<dbReference type="eggNOG" id="KOG1335">
    <property type="taxonomic scope" value="Eukaryota"/>
</dbReference>
<dbReference type="GO" id="GO:0005739">
    <property type="term" value="C:mitochondrion"/>
    <property type="evidence" value="ECO:0007669"/>
    <property type="project" value="TreeGrafter"/>
</dbReference>
<dbReference type="GO" id="GO:0050660">
    <property type="term" value="F:flavin adenine dinucleotide binding"/>
    <property type="evidence" value="ECO:0007669"/>
    <property type="project" value="TreeGrafter"/>
</dbReference>
<feature type="domain" description="Pyridine nucleotide-disulphide oxidoreductase dimerisation" evidence="10">
    <location>
        <begin position="86"/>
        <end position="194"/>
    </location>
</feature>
<protein>
    <recommendedName>
        <fullName evidence="3">dihydrolipoyl dehydrogenase</fullName>
        <ecNumber evidence="3">1.8.1.4</ecNumber>
    </recommendedName>
    <alternativeName>
        <fullName evidence="8">Dihydrolipoamide dehydrogenase</fullName>
    </alternativeName>
</protein>
<comment type="cofactor">
    <cofactor evidence="1">
        <name>FAD</name>
        <dbReference type="ChEBI" id="CHEBI:57692"/>
    </cofactor>
</comment>
<evidence type="ECO:0000256" key="2">
    <source>
        <dbReference type="ARBA" id="ARBA00007532"/>
    </source>
</evidence>
<dbReference type="InterPro" id="IPR004099">
    <property type="entry name" value="Pyr_nucl-diS_OxRdtase_dimer"/>
</dbReference>
<accession>E3NVE7</accession>
<dbReference type="EC" id="1.8.1.4" evidence="3"/>
<dbReference type="InterPro" id="IPR016156">
    <property type="entry name" value="FAD/NAD-linked_Rdtase_dimer_sf"/>
</dbReference>
<dbReference type="InterPro" id="IPR036188">
    <property type="entry name" value="FAD/NAD-bd_sf"/>
</dbReference>
<dbReference type="SUPFAM" id="SSF51905">
    <property type="entry name" value="FAD/NAD(P)-binding domain"/>
    <property type="match status" value="1"/>
</dbReference>
<comment type="similarity">
    <text evidence="2">Belongs to the class-I pyridine nucleotide-disulfide oxidoreductase family.</text>
</comment>
<dbReference type="AlphaFoldDB" id="E3NVE7"/>
<keyword evidence="7" id="KW-0520">NAD</keyword>
<keyword evidence="6" id="KW-0560">Oxidoreductase</keyword>
<dbReference type="GO" id="GO:0004148">
    <property type="term" value="F:dihydrolipoyl dehydrogenase (NADH) activity"/>
    <property type="evidence" value="ECO:0007669"/>
    <property type="project" value="UniProtKB-EC"/>
</dbReference>
<evidence type="ECO:0000256" key="5">
    <source>
        <dbReference type="ARBA" id="ARBA00022827"/>
    </source>
</evidence>
<keyword evidence="4" id="KW-0285">Flavoprotein</keyword>
<dbReference type="PANTHER" id="PTHR22912:SF151">
    <property type="entry name" value="DIHYDROLIPOYL DEHYDROGENASE, MITOCHONDRIAL"/>
    <property type="match status" value="1"/>
</dbReference>
<evidence type="ECO:0000313" key="13">
    <source>
        <dbReference type="Proteomes" id="UP000008281"/>
    </source>
</evidence>
<gene>
    <name evidence="12" type="ORF">CRE_20166</name>
</gene>
<feature type="domain" description="FAD/NAD(P)-binding" evidence="11">
    <location>
        <begin position="1"/>
        <end position="67"/>
    </location>
</feature>
<dbReference type="OrthoDB" id="361797at2759"/>
<dbReference type="InParanoid" id="E3NVE7"/>
<evidence type="ECO:0000256" key="8">
    <source>
        <dbReference type="ARBA" id="ARBA00031281"/>
    </source>
</evidence>
<dbReference type="PRINTS" id="PR00411">
    <property type="entry name" value="PNDRDTASEI"/>
</dbReference>
<feature type="non-terminal residue" evidence="12">
    <location>
        <position position="1"/>
    </location>
</feature>
<dbReference type="PRINTS" id="PR00368">
    <property type="entry name" value="FADPNR"/>
</dbReference>
<dbReference type="SUPFAM" id="SSF55424">
    <property type="entry name" value="FAD/NAD-linked reductases, dimerisation (C-terminal) domain"/>
    <property type="match status" value="1"/>
</dbReference>
<evidence type="ECO:0000256" key="3">
    <source>
        <dbReference type="ARBA" id="ARBA00012608"/>
    </source>
</evidence>
<dbReference type="STRING" id="31234.E3NVE7"/>
<dbReference type="Pfam" id="PF02852">
    <property type="entry name" value="Pyr_redox_dim"/>
    <property type="match status" value="1"/>
</dbReference>
<dbReference type="InterPro" id="IPR050151">
    <property type="entry name" value="Class-I_Pyr_Nuc-Dis_Oxidored"/>
</dbReference>